<dbReference type="Pfam" id="PF13966">
    <property type="entry name" value="zf-RVT"/>
    <property type="match status" value="1"/>
</dbReference>
<dbReference type="Proteomes" id="UP001652660">
    <property type="component" value="Chromosome 2c"/>
</dbReference>
<dbReference type="CDD" id="cd01650">
    <property type="entry name" value="RT_nLTR_like"/>
    <property type="match status" value="1"/>
</dbReference>
<dbReference type="SUPFAM" id="SSF56219">
    <property type="entry name" value="DNase I-like"/>
    <property type="match status" value="1"/>
</dbReference>
<dbReference type="InterPro" id="IPR036691">
    <property type="entry name" value="Endo/exonu/phosph_ase_sf"/>
</dbReference>
<evidence type="ECO:0000313" key="3">
    <source>
        <dbReference type="RefSeq" id="XP_071933057.1"/>
    </source>
</evidence>
<dbReference type="Pfam" id="PF13456">
    <property type="entry name" value="RVT_3"/>
    <property type="match status" value="1"/>
</dbReference>
<dbReference type="Gene3D" id="3.30.420.10">
    <property type="entry name" value="Ribonuclease H-like superfamily/Ribonuclease H"/>
    <property type="match status" value="1"/>
</dbReference>
<dbReference type="CDD" id="cd06222">
    <property type="entry name" value="RNase_H_like"/>
    <property type="match status" value="1"/>
</dbReference>
<dbReference type="GeneID" id="140035647"/>
<dbReference type="RefSeq" id="XP_071933057.1">
    <property type="nucleotide sequence ID" value="XM_072076956.1"/>
</dbReference>
<name>A0ABM4WMP8_COFAR</name>
<proteinExistence type="predicted"/>
<dbReference type="InterPro" id="IPR000477">
    <property type="entry name" value="RT_dom"/>
</dbReference>
<dbReference type="PANTHER" id="PTHR33116:SF86">
    <property type="entry name" value="REVERSE TRANSCRIPTASE DOMAIN-CONTAINING PROTEIN"/>
    <property type="match status" value="1"/>
</dbReference>
<dbReference type="PROSITE" id="PS50878">
    <property type="entry name" value="RT_POL"/>
    <property type="match status" value="1"/>
</dbReference>
<feature type="domain" description="Reverse transcriptase" evidence="1">
    <location>
        <begin position="425"/>
        <end position="707"/>
    </location>
</feature>
<evidence type="ECO:0000259" key="1">
    <source>
        <dbReference type="PROSITE" id="PS50878"/>
    </source>
</evidence>
<accession>A0ABM4WMP8</accession>
<dbReference type="Gene3D" id="3.60.10.10">
    <property type="entry name" value="Endonuclease/exonuclease/phosphatase"/>
    <property type="match status" value="1"/>
</dbReference>
<dbReference type="SUPFAM" id="SSF56672">
    <property type="entry name" value="DNA/RNA polymerases"/>
    <property type="match status" value="1"/>
</dbReference>
<dbReference type="InterPro" id="IPR012337">
    <property type="entry name" value="RNaseH-like_sf"/>
</dbReference>
<sequence>MKVAVWNCRGAGGPLTIPQLKEVLNFHSPNVVFLSETKNQEKFMRSVQRKISFEKGYVVNSIGKAGGMALYWNNGVTIDELSHTDWYILACIKDKEVNSQWWLMCVHASTDSNIRKEQWKHIAERKKDWGEAWLLVGDFNDLQSNGEKWGGRVRAESSFKDFNSFIGDNGLLDIGYKDTNPEPTRKKRRFYFDQRWTTNPEMKEVIQGAWRTVQSGSRMYKMVRKIKAVRVAILEWRRKVQGNSKVKIKELKEKLKQVKEGHESGIKSRVTEIKNQLSKAYEEEELYWSQKSRSKWLKEGDRNTAYFHTTVKAKRRRNTISTLEKQDGTWCKTEEEIEVELSQYYKDLFTTTNPADFEEILNEIPCTISRQMNEKLIKPVEEKDIRQALFSMHPNKAPGQDGISPLFFQQYWHIIKGDLVSAINSFFHSGCLLKTVNETIISLIPKIESPTSVLHYRPISLCNVLYKIISKIIANRLKLVLQLCISNSQSAFIPGRQILDNVVVAHEVMHFLKNKRKGATGYMAIKLDMSKAYDRVEWIFVGRMILKMGFCPIFVKWIMACLSTVIYSFNLNGQKVGYVKPTRGIRQGDPLSPYIFIICAEGLSSIIHKAVQEKELTGVKICRDSPVISHLFFADDSLLCCKATKREALKVKSILTKYGNASGQVVNFEKSALFFSKNTKERMKQAISEGLDNMKEAVNGTYLGLPMAIGRSKAQVFGFVKNKISSKLQGWKQRLLSEGGKEVLIKAVTMAMPTYVMACFRLPKGLCRDITRKIAKFWWSKGEREASIHWASWKKLSEVKGRGGIGFRDLEAFNTALLAKQIWRFLTAPNLLVSKVMKAKYMKDPNWMNKSPPGSASWSWKSIHSAKKLLFDGLWKRIGDGRTVSIWNDKWLIGSEDGKVETAKPEGCNLTWVSELIEDGRWKTEILQTWFGNKEVELIERIPTSIGRRKDKLIWKFSKIGAYTVKTGYAMARQEENQISRNRTHNAETSWEVRKRTVWKNLWHQKVKAKLKHFMWKCLQNCLPTNEVIFKRIGLGEGRCSYCGEGMETIEHLLFFCVNVMDVWKLAPVRWDGLVDKQHNLWLWWEEAIQSASEDCGPERVSLTINLFWQIWKTRNRRVFDNDFQNPPNIVSKAQVERLEYEQTKMEEIEQSATNNIREHQTRRQAARDDDVCLFTDVAISARMIRTGQGIVARKWNGMIMKAKAIVNQYKGEPMKEEALAIRNAMLMAKQQGWTKIKIHSDSKSVLDQIHRGNEYVVNIATILEDVQDLTTHFERCSFVFIPRTENEISHALAKFAVQLVDDIEWEQDFPVWLMDLVRKQMRVVAPFCN</sequence>
<protein>
    <recommendedName>
        <fullName evidence="1">Reverse transcriptase domain-containing protein</fullName>
    </recommendedName>
</protein>
<reference evidence="3" key="1">
    <citation type="submission" date="2025-08" db="UniProtKB">
        <authorList>
            <consortium name="RefSeq"/>
        </authorList>
    </citation>
    <scope>IDENTIFICATION</scope>
    <source>
        <tissue evidence="3">Leaves</tissue>
    </source>
</reference>
<evidence type="ECO:0000313" key="2">
    <source>
        <dbReference type="Proteomes" id="UP001652660"/>
    </source>
</evidence>
<dbReference type="InterPro" id="IPR026960">
    <property type="entry name" value="RVT-Znf"/>
</dbReference>
<dbReference type="SUPFAM" id="SSF53098">
    <property type="entry name" value="Ribonuclease H-like"/>
    <property type="match status" value="1"/>
</dbReference>
<dbReference type="InterPro" id="IPR036397">
    <property type="entry name" value="RNaseH_sf"/>
</dbReference>
<keyword evidence="2" id="KW-1185">Reference proteome</keyword>
<dbReference type="PANTHER" id="PTHR33116">
    <property type="entry name" value="REVERSE TRANSCRIPTASE ZINC-BINDING DOMAIN-CONTAINING PROTEIN-RELATED-RELATED"/>
    <property type="match status" value="1"/>
</dbReference>
<dbReference type="InterPro" id="IPR044730">
    <property type="entry name" value="RNase_H-like_dom_plant"/>
</dbReference>
<dbReference type="Pfam" id="PF00078">
    <property type="entry name" value="RVT_1"/>
    <property type="match status" value="1"/>
</dbReference>
<gene>
    <name evidence="3" type="primary">LOC140035647</name>
</gene>
<dbReference type="InterPro" id="IPR002156">
    <property type="entry name" value="RNaseH_domain"/>
</dbReference>
<dbReference type="InterPro" id="IPR043502">
    <property type="entry name" value="DNA/RNA_pol_sf"/>
</dbReference>
<organism evidence="2 3">
    <name type="scientific">Coffea arabica</name>
    <name type="common">Arabian coffee</name>
    <dbReference type="NCBI Taxonomy" id="13443"/>
    <lineage>
        <taxon>Eukaryota</taxon>
        <taxon>Viridiplantae</taxon>
        <taxon>Streptophyta</taxon>
        <taxon>Embryophyta</taxon>
        <taxon>Tracheophyta</taxon>
        <taxon>Spermatophyta</taxon>
        <taxon>Magnoliopsida</taxon>
        <taxon>eudicotyledons</taxon>
        <taxon>Gunneridae</taxon>
        <taxon>Pentapetalae</taxon>
        <taxon>asterids</taxon>
        <taxon>lamiids</taxon>
        <taxon>Gentianales</taxon>
        <taxon>Rubiaceae</taxon>
        <taxon>Ixoroideae</taxon>
        <taxon>Gardenieae complex</taxon>
        <taxon>Bertiereae - Coffeeae clade</taxon>
        <taxon>Coffeeae</taxon>
        <taxon>Coffea</taxon>
    </lineage>
</organism>